<accession>A0ABQ9IF28</accession>
<dbReference type="Proteomes" id="UP001159363">
    <property type="component" value="Chromosome 1"/>
</dbReference>
<feature type="compositionally biased region" description="Polar residues" evidence="1">
    <location>
        <begin position="10"/>
        <end position="23"/>
    </location>
</feature>
<comment type="caution">
    <text evidence="2">The sequence shown here is derived from an EMBL/GenBank/DDBJ whole genome shotgun (WGS) entry which is preliminary data.</text>
</comment>
<proteinExistence type="predicted"/>
<organism evidence="2 3">
    <name type="scientific">Dryococelus australis</name>
    <dbReference type="NCBI Taxonomy" id="614101"/>
    <lineage>
        <taxon>Eukaryota</taxon>
        <taxon>Metazoa</taxon>
        <taxon>Ecdysozoa</taxon>
        <taxon>Arthropoda</taxon>
        <taxon>Hexapoda</taxon>
        <taxon>Insecta</taxon>
        <taxon>Pterygota</taxon>
        <taxon>Neoptera</taxon>
        <taxon>Polyneoptera</taxon>
        <taxon>Phasmatodea</taxon>
        <taxon>Verophasmatodea</taxon>
        <taxon>Anareolatae</taxon>
        <taxon>Phasmatidae</taxon>
        <taxon>Eurycanthinae</taxon>
        <taxon>Dryococelus</taxon>
    </lineage>
</organism>
<reference evidence="2 3" key="1">
    <citation type="submission" date="2023-02" db="EMBL/GenBank/DDBJ databases">
        <title>LHISI_Scaffold_Assembly.</title>
        <authorList>
            <person name="Stuart O.P."/>
            <person name="Cleave R."/>
            <person name="Magrath M.J.L."/>
            <person name="Mikheyev A.S."/>
        </authorList>
    </citation>
    <scope>NUCLEOTIDE SEQUENCE [LARGE SCALE GENOMIC DNA]</scope>
    <source>
        <strain evidence="2">Daus_M_001</strain>
        <tissue evidence="2">Leg muscle</tissue>
    </source>
</reference>
<gene>
    <name evidence="2" type="ORF">PR048_000584</name>
</gene>
<feature type="region of interest" description="Disordered" evidence="1">
    <location>
        <begin position="1"/>
        <end position="27"/>
    </location>
</feature>
<sequence>MVVTKDSKPQRQVTAPGGSQESVTRARDYPRRLLQPLCFMHVYRLFMVKKADPVEENFGGATFNLGQRSIQHLESPTSEERYTSFDSRRVPVRHPLQGFQPAEGELLEVHPVTYGRGGAGELFLHTTPEMDGFTTSADLQRIVPEPTPSEFCQQDILQPLTSKSRLPFRSSSVDAISMSRVTLCVLGQAAGTQVPDPVHALSFRSTGGHLVRHELVSLRASIGPNQYRHESVLGGVGLGWSRSWVESVLGGVGPGLSRSWSESVLVHCGAATSLDLLPRRPTHCRNPVMEPPVATLGTGLPARSTCSLQQQHNFNHLEKIHRQRPPRFSQLNVRIQTHPGIEPGSTNYRGLLTDNWCVVGIDGAALECKGGGNGSTPRKPFGKRYRPGANPPGIEPGLPWWEAIALATAPPLPPCAVAPSVGGIRSYQLSIFNTPSSTQQEVPGTETCKALPSWALLDPGRNTSGPDQAQLIRPVGSNAARNSSIGMATAISNGAFSSRGNCGPTAYSQP</sequence>
<name>A0ABQ9IF28_9NEOP</name>
<evidence type="ECO:0000313" key="3">
    <source>
        <dbReference type="Proteomes" id="UP001159363"/>
    </source>
</evidence>
<evidence type="ECO:0000313" key="2">
    <source>
        <dbReference type="EMBL" id="KAJ8895259.1"/>
    </source>
</evidence>
<dbReference type="EMBL" id="JARBHB010000001">
    <property type="protein sequence ID" value="KAJ8895259.1"/>
    <property type="molecule type" value="Genomic_DNA"/>
</dbReference>
<protein>
    <submittedName>
        <fullName evidence="2">Uncharacterized protein</fullName>
    </submittedName>
</protein>
<evidence type="ECO:0000256" key="1">
    <source>
        <dbReference type="SAM" id="MobiDB-lite"/>
    </source>
</evidence>
<keyword evidence="3" id="KW-1185">Reference proteome</keyword>